<proteinExistence type="predicted"/>
<sequence length="404" mass="46803">MATMMLNSRPGRVSKKQKPWNKKQAINNFVKQYQHTFDMKEDGIDLREMSKNYNEGPIPVEDIHQAIITVLGQKYQNLTFDFDPSGGAYLGYTSGKRPKEYFDYVSWNQLYLWTIFQRDVAPNHIEKIYKDFDPSAVIVPCIIKITLTDGRTVYCIWDGHHTTQVCRLQGWTHFPAWIIDLDQFTLAEIENAGFGDTDEERIKFGCFIAGKNSRRINGLMKRMMHPYDDFMIGYETRDAKFITMMNILNSHDCKPRRHATSSGAWTQIKSGIECFDLESPTGPSNGLYWSRAIAFQRKNWPDSHLVLEIFRPMTYLYQWASVQGFSLPAKFDAELAKMLEDKWGDAEAIQEGIKESYWNAVNKKTLVGEQPQHDKFRVLNGIINFYKQQGGKVLLPAPTCQWRV</sequence>
<dbReference type="EMBL" id="LR796187">
    <property type="protein sequence ID" value="CAB4125404.1"/>
    <property type="molecule type" value="Genomic_DNA"/>
</dbReference>
<dbReference type="SUPFAM" id="SSF110849">
    <property type="entry name" value="ParB/Sulfiredoxin"/>
    <property type="match status" value="1"/>
</dbReference>
<gene>
    <name evidence="2" type="ORF">UFOVP181_45</name>
    <name evidence="1" type="ORF">UFOVP57_117</name>
</gene>
<dbReference type="EMBL" id="LR798231">
    <property type="protein sequence ID" value="CAB5208487.1"/>
    <property type="molecule type" value="Genomic_DNA"/>
</dbReference>
<protein>
    <recommendedName>
        <fullName evidence="3">ParB/Sulfiredoxin</fullName>
    </recommendedName>
</protein>
<dbReference type="InterPro" id="IPR036086">
    <property type="entry name" value="ParB/Sulfiredoxin_sf"/>
</dbReference>
<name>A0A6J5KSH3_9CAUD</name>
<reference evidence="1" key="1">
    <citation type="submission" date="2020-04" db="EMBL/GenBank/DDBJ databases">
        <authorList>
            <person name="Chiriac C."/>
            <person name="Salcher M."/>
            <person name="Ghai R."/>
            <person name="Kavagutti S V."/>
        </authorList>
    </citation>
    <scope>NUCLEOTIDE SEQUENCE</scope>
</reference>
<evidence type="ECO:0008006" key="3">
    <source>
        <dbReference type="Google" id="ProtNLM"/>
    </source>
</evidence>
<organism evidence="1">
    <name type="scientific">uncultured Caudovirales phage</name>
    <dbReference type="NCBI Taxonomy" id="2100421"/>
    <lineage>
        <taxon>Viruses</taxon>
        <taxon>Duplodnaviria</taxon>
        <taxon>Heunggongvirae</taxon>
        <taxon>Uroviricota</taxon>
        <taxon>Caudoviricetes</taxon>
        <taxon>Peduoviridae</taxon>
        <taxon>Maltschvirus</taxon>
        <taxon>Maltschvirus maltsch</taxon>
    </lineage>
</organism>
<evidence type="ECO:0000313" key="2">
    <source>
        <dbReference type="EMBL" id="CAB5208487.1"/>
    </source>
</evidence>
<accession>A0A6J5KSH3</accession>
<evidence type="ECO:0000313" key="1">
    <source>
        <dbReference type="EMBL" id="CAB4125404.1"/>
    </source>
</evidence>